<proteinExistence type="predicted"/>
<dbReference type="EMBL" id="CAJVCH010545945">
    <property type="protein sequence ID" value="CAG7828049.1"/>
    <property type="molecule type" value="Genomic_DNA"/>
</dbReference>
<accession>A0A8J2LSS8</accession>
<evidence type="ECO:0000313" key="2">
    <source>
        <dbReference type="Proteomes" id="UP000708208"/>
    </source>
</evidence>
<organism evidence="1 2">
    <name type="scientific">Allacma fusca</name>
    <dbReference type="NCBI Taxonomy" id="39272"/>
    <lineage>
        <taxon>Eukaryota</taxon>
        <taxon>Metazoa</taxon>
        <taxon>Ecdysozoa</taxon>
        <taxon>Arthropoda</taxon>
        <taxon>Hexapoda</taxon>
        <taxon>Collembola</taxon>
        <taxon>Symphypleona</taxon>
        <taxon>Sminthuridae</taxon>
        <taxon>Allacma</taxon>
    </lineage>
</organism>
<keyword evidence="2" id="KW-1185">Reference proteome</keyword>
<sequence>STKPDHDLLPGFEAIQLSASPFKVFEHSQPGFTTLDTTLEVIPLELFEQKLEEEKRDYSVKSNSIKEFQIQTIALFNRAFSSEE</sequence>
<evidence type="ECO:0000313" key="1">
    <source>
        <dbReference type="EMBL" id="CAG7828049.1"/>
    </source>
</evidence>
<protein>
    <submittedName>
        <fullName evidence="1">Uncharacterized protein</fullName>
    </submittedName>
</protein>
<feature type="non-terminal residue" evidence="1">
    <location>
        <position position="1"/>
    </location>
</feature>
<name>A0A8J2LSS8_9HEXA</name>
<reference evidence="1" key="1">
    <citation type="submission" date="2021-06" db="EMBL/GenBank/DDBJ databases">
        <authorList>
            <person name="Hodson N. C."/>
            <person name="Mongue J. A."/>
            <person name="Jaron S. K."/>
        </authorList>
    </citation>
    <scope>NUCLEOTIDE SEQUENCE</scope>
</reference>
<gene>
    <name evidence="1" type="ORF">AFUS01_LOCUS38000</name>
</gene>
<dbReference type="Proteomes" id="UP000708208">
    <property type="component" value="Unassembled WGS sequence"/>
</dbReference>
<dbReference type="AlphaFoldDB" id="A0A8J2LSS8"/>
<comment type="caution">
    <text evidence="1">The sequence shown here is derived from an EMBL/GenBank/DDBJ whole genome shotgun (WGS) entry which is preliminary data.</text>
</comment>